<dbReference type="InterPro" id="IPR043504">
    <property type="entry name" value="Peptidase_S1_PA_chymotrypsin"/>
</dbReference>
<dbReference type="Gene3D" id="2.40.10.10">
    <property type="entry name" value="Trypsin-like serine proteases"/>
    <property type="match status" value="2"/>
</dbReference>
<evidence type="ECO:0000256" key="1">
    <source>
        <dbReference type="SAM" id="SignalP"/>
    </source>
</evidence>
<accession>A0A6V8LIH8</accession>
<gene>
    <name evidence="2" type="ORF">Prum_083530</name>
</gene>
<dbReference type="GO" id="GO:0004252">
    <property type="term" value="F:serine-type endopeptidase activity"/>
    <property type="evidence" value="ECO:0007669"/>
    <property type="project" value="InterPro"/>
</dbReference>
<comment type="caution">
    <text evidence="2">The sequence shown here is derived from an EMBL/GenBank/DDBJ whole genome shotgun (WGS) entry which is preliminary data.</text>
</comment>
<feature type="chain" id="PRO_5028992600" evidence="1">
    <location>
        <begin position="40"/>
        <end position="430"/>
    </location>
</feature>
<reference evidence="2 3" key="1">
    <citation type="submission" date="2020-03" db="EMBL/GenBank/DDBJ databases">
        <title>Whole genome shotgun sequence of Phytohabitans rumicis NBRC 108638.</title>
        <authorList>
            <person name="Komaki H."/>
            <person name="Tamura T."/>
        </authorList>
    </citation>
    <scope>NUCLEOTIDE SEQUENCE [LARGE SCALE GENOMIC DNA]</scope>
    <source>
        <strain evidence="2 3">NBRC 108638</strain>
    </source>
</reference>
<reference evidence="2 3" key="2">
    <citation type="submission" date="2020-03" db="EMBL/GenBank/DDBJ databases">
        <authorList>
            <person name="Ichikawa N."/>
            <person name="Kimura A."/>
            <person name="Kitahashi Y."/>
            <person name="Uohara A."/>
        </authorList>
    </citation>
    <scope>NUCLEOTIDE SEQUENCE [LARGE SCALE GENOMIC DNA]</scope>
    <source>
        <strain evidence="2 3">NBRC 108638</strain>
    </source>
</reference>
<protein>
    <submittedName>
        <fullName evidence="2">Protease</fullName>
    </submittedName>
</protein>
<evidence type="ECO:0000313" key="2">
    <source>
        <dbReference type="EMBL" id="GFJ94711.1"/>
    </source>
</evidence>
<dbReference type="AlphaFoldDB" id="A0A6V8LIH8"/>
<dbReference type="EMBL" id="BLPG01000001">
    <property type="protein sequence ID" value="GFJ94711.1"/>
    <property type="molecule type" value="Genomic_DNA"/>
</dbReference>
<sequence length="430" mass="45459">MSVPPGVVRGRSRIIRTRRIVAGVVFALLVSAVPFQSAAAAPAAISEIELLTRAYLKTFPQLTRAQAEEAAAGQGKRILLRERLSAERPAGFGGSSYEPLTNTERVAVTDAETDRRVVELGSQFGVKVMTRRVKFSYRALEGVANSLNKKGVRGLGHGFRYAGVDVSSNRVVVAVEPGAMAQTKAATASLPQVRLVPPAASDAVPEVCTDRYHCGNPARSGINIWHHSDRAWCSLGFTARTSTPPVSRWIITAGHCAEGEGGGRGVQWGHGGQPFGPLQSFFNVGNVDVARIRVDSSYWVTGGYMYTETNPNTTVDVDLAIQYRASIAVGDGVCLNARRGAVCGVVTNTVDSRGMVRVDADGCPGDSGGGWYWPGGSGRWAFGIHHGGTTSCPADGAPAGGTSLFSTLPDINAYWDGEDAIGAGLRVETR</sequence>
<dbReference type="GO" id="GO:0006508">
    <property type="term" value="P:proteolysis"/>
    <property type="evidence" value="ECO:0007669"/>
    <property type="project" value="UniProtKB-KW"/>
</dbReference>
<feature type="signal peptide" evidence="1">
    <location>
        <begin position="1"/>
        <end position="39"/>
    </location>
</feature>
<keyword evidence="2" id="KW-0378">Hydrolase</keyword>
<keyword evidence="2" id="KW-0645">Protease</keyword>
<dbReference type="SUPFAM" id="SSF50494">
    <property type="entry name" value="Trypsin-like serine proteases"/>
    <property type="match status" value="1"/>
</dbReference>
<keyword evidence="3" id="KW-1185">Reference proteome</keyword>
<organism evidence="2 3">
    <name type="scientific">Phytohabitans rumicis</name>
    <dbReference type="NCBI Taxonomy" id="1076125"/>
    <lineage>
        <taxon>Bacteria</taxon>
        <taxon>Bacillati</taxon>
        <taxon>Actinomycetota</taxon>
        <taxon>Actinomycetes</taxon>
        <taxon>Micromonosporales</taxon>
        <taxon>Micromonosporaceae</taxon>
    </lineage>
</organism>
<evidence type="ECO:0000313" key="3">
    <source>
        <dbReference type="Proteomes" id="UP000482960"/>
    </source>
</evidence>
<dbReference type="Proteomes" id="UP000482960">
    <property type="component" value="Unassembled WGS sequence"/>
</dbReference>
<dbReference type="CDD" id="cd21112">
    <property type="entry name" value="alphaLP-like"/>
    <property type="match status" value="1"/>
</dbReference>
<dbReference type="InterPro" id="IPR018114">
    <property type="entry name" value="TRYPSIN_HIS"/>
</dbReference>
<keyword evidence="1" id="KW-0732">Signal</keyword>
<name>A0A6V8LIH8_9ACTN</name>
<dbReference type="PROSITE" id="PS00134">
    <property type="entry name" value="TRYPSIN_HIS"/>
    <property type="match status" value="1"/>
</dbReference>
<proteinExistence type="predicted"/>
<dbReference type="InterPro" id="IPR009003">
    <property type="entry name" value="Peptidase_S1_PA"/>
</dbReference>